<keyword evidence="3" id="KW-1185">Reference proteome</keyword>
<sequence>MFDPHNRRPVFPSRALLKSALAPRGSRHRFISPAEDTPRGMSLGAPCCAAGWAYDWSLWRCRPRAFGTNILMSAVSRPPSSASPGRRAHGVPRFRAVCSLESTVLRFRQAPLPRRKSARAAPGHILTATSALGSSGLAYSAANVRIRGRKVSVASVPFCSSDFLYSRSSRLAIDRFGR</sequence>
<gene>
    <name evidence="1" type="ORF">HYPSUDRAFT_895276</name>
    <name evidence="2" type="ORF">HYPSUDRAFT_895339</name>
</gene>
<evidence type="ECO:0000313" key="2">
    <source>
        <dbReference type="EMBL" id="KJA19318.1"/>
    </source>
</evidence>
<dbReference type="AlphaFoldDB" id="A0A0D2M7U4"/>
<dbReference type="Proteomes" id="UP000054270">
    <property type="component" value="Unassembled WGS sequence"/>
</dbReference>
<protein>
    <submittedName>
        <fullName evidence="2">Uncharacterized protein</fullName>
    </submittedName>
</protein>
<proteinExistence type="predicted"/>
<evidence type="ECO:0000313" key="1">
    <source>
        <dbReference type="EMBL" id="KJA19312.1"/>
    </source>
</evidence>
<name>A0A0D2M7U4_HYPSF</name>
<accession>A0A0D2M7U4</accession>
<dbReference type="EMBL" id="KN817579">
    <property type="protein sequence ID" value="KJA19318.1"/>
    <property type="molecule type" value="Genomic_DNA"/>
</dbReference>
<evidence type="ECO:0000313" key="3">
    <source>
        <dbReference type="Proteomes" id="UP000054270"/>
    </source>
</evidence>
<reference evidence="3" key="1">
    <citation type="submission" date="2014-04" db="EMBL/GenBank/DDBJ databases">
        <title>Evolutionary Origins and Diversification of the Mycorrhizal Mutualists.</title>
        <authorList>
            <consortium name="DOE Joint Genome Institute"/>
            <consortium name="Mycorrhizal Genomics Consortium"/>
            <person name="Kohler A."/>
            <person name="Kuo A."/>
            <person name="Nagy L.G."/>
            <person name="Floudas D."/>
            <person name="Copeland A."/>
            <person name="Barry K.W."/>
            <person name="Cichocki N."/>
            <person name="Veneault-Fourrey C."/>
            <person name="LaButti K."/>
            <person name="Lindquist E.A."/>
            <person name="Lipzen A."/>
            <person name="Lundell T."/>
            <person name="Morin E."/>
            <person name="Murat C."/>
            <person name="Riley R."/>
            <person name="Ohm R."/>
            <person name="Sun H."/>
            <person name="Tunlid A."/>
            <person name="Henrissat B."/>
            <person name="Grigoriev I.V."/>
            <person name="Hibbett D.S."/>
            <person name="Martin F."/>
        </authorList>
    </citation>
    <scope>NUCLEOTIDE SEQUENCE [LARGE SCALE GENOMIC DNA]</scope>
    <source>
        <strain evidence="3">FD-334 SS-4</strain>
    </source>
</reference>
<dbReference type="EMBL" id="KN817579">
    <property type="protein sequence ID" value="KJA19312.1"/>
    <property type="molecule type" value="Genomic_DNA"/>
</dbReference>
<organism evidence="2 3">
    <name type="scientific">Hypholoma sublateritium (strain FD-334 SS-4)</name>
    <dbReference type="NCBI Taxonomy" id="945553"/>
    <lineage>
        <taxon>Eukaryota</taxon>
        <taxon>Fungi</taxon>
        <taxon>Dikarya</taxon>
        <taxon>Basidiomycota</taxon>
        <taxon>Agaricomycotina</taxon>
        <taxon>Agaricomycetes</taxon>
        <taxon>Agaricomycetidae</taxon>
        <taxon>Agaricales</taxon>
        <taxon>Agaricineae</taxon>
        <taxon>Strophariaceae</taxon>
        <taxon>Hypholoma</taxon>
    </lineage>
</organism>
<reference evidence="2" key="2">
    <citation type="submission" date="2014-04" db="EMBL/GenBank/DDBJ databases">
        <title>Evolutionary Origins and Diversification of the Mycorrhizal Mutualists.</title>
        <authorList>
            <consortium name="DOE Joint Genome Institute"/>
            <person name="Kohler A."/>
            <person name="Kuo A."/>
            <person name="Nagy L.G."/>
            <person name="Floudas D."/>
            <person name="Copeland A."/>
            <person name="Barry K.W."/>
            <person name="Cichocki N."/>
            <person name="Veneault-Fourrey C."/>
            <person name="LaButti K."/>
            <person name="Lindquist E.A."/>
            <person name="Lipzen A."/>
            <person name="Lundell T."/>
            <person name="Morin E."/>
            <person name="Murat C."/>
            <person name="Riley R."/>
            <person name="Ohm R."/>
            <person name="Sun H."/>
            <person name="Tunlid A."/>
            <person name="Henrissat B."/>
            <person name="Grigoriev I.V."/>
            <person name="Hibbett D.S."/>
            <person name="Martin F."/>
            <person name="Consortium M.G."/>
        </authorList>
    </citation>
    <scope>NUCLEOTIDE SEQUENCE [LARGE SCALE GENOMIC DNA]</scope>
    <source>
        <strain evidence="2">FD-334 SS-4</strain>
    </source>
</reference>